<keyword evidence="2" id="KW-1185">Reference proteome</keyword>
<dbReference type="GeneID" id="72001638"/>
<accession>A0ABQ8K7Q5</accession>
<organism evidence="1 2">
    <name type="scientific">Rhodofomes roseus</name>
    <dbReference type="NCBI Taxonomy" id="34475"/>
    <lineage>
        <taxon>Eukaryota</taxon>
        <taxon>Fungi</taxon>
        <taxon>Dikarya</taxon>
        <taxon>Basidiomycota</taxon>
        <taxon>Agaricomycotina</taxon>
        <taxon>Agaricomycetes</taxon>
        <taxon>Polyporales</taxon>
        <taxon>Rhodofomes</taxon>
    </lineage>
</organism>
<evidence type="ECO:0000313" key="2">
    <source>
        <dbReference type="Proteomes" id="UP000814176"/>
    </source>
</evidence>
<name>A0ABQ8K7Q5_9APHY</name>
<reference evidence="1 2" key="1">
    <citation type="journal article" date="2021" name="Environ. Microbiol.">
        <title>Gene family expansions and transcriptome signatures uncover fungal adaptations to wood decay.</title>
        <authorList>
            <person name="Hage H."/>
            <person name="Miyauchi S."/>
            <person name="Viragh M."/>
            <person name="Drula E."/>
            <person name="Min B."/>
            <person name="Chaduli D."/>
            <person name="Navarro D."/>
            <person name="Favel A."/>
            <person name="Norest M."/>
            <person name="Lesage-Meessen L."/>
            <person name="Balint B."/>
            <person name="Merenyi Z."/>
            <person name="de Eugenio L."/>
            <person name="Morin E."/>
            <person name="Martinez A.T."/>
            <person name="Baldrian P."/>
            <person name="Stursova M."/>
            <person name="Martinez M.J."/>
            <person name="Novotny C."/>
            <person name="Magnuson J.K."/>
            <person name="Spatafora J.W."/>
            <person name="Maurice S."/>
            <person name="Pangilinan J."/>
            <person name="Andreopoulos W."/>
            <person name="LaButti K."/>
            <person name="Hundley H."/>
            <person name="Na H."/>
            <person name="Kuo A."/>
            <person name="Barry K."/>
            <person name="Lipzen A."/>
            <person name="Henrissat B."/>
            <person name="Riley R."/>
            <person name="Ahrendt S."/>
            <person name="Nagy L.G."/>
            <person name="Grigoriev I.V."/>
            <person name="Martin F."/>
            <person name="Rosso M.N."/>
        </authorList>
    </citation>
    <scope>NUCLEOTIDE SEQUENCE [LARGE SCALE GENOMIC DNA]</scope>
    <source>
        <strain evidence="1 2">CIRM-BRFM 1785</strain>
    </source>
</reference>
<proteinExistence type="predicted"/>
<sequence length="102" mass="11341">MQAYTIEKIEPSAISSGARLDAMLREMEDLFAARFARGDKKRAQARLRSGATHKSHHFSTFRSGLLLGLGIPALVDGLYRSENPVPRVTRQHLMATMCRLSA</sequence>
<evidence type="ECO:0000313" key="1">
    <source>
        <dbReference type="EMBL" id="KAH9833275.1"/>
    </source>
</evidence>
<protein>
    <submittedName>
        <fullName evidence="1">Uncharacterized protein</fullName>
    </submittedName>
</protein>
<dbReference type="RefSeq" id="XP_047776041.1">
    <property type="nucleotide sequence ID" value="XM_047920906.1"/>
</dbReference>
<dbReference type="Proteomes" id="UP000814176">
    <property type="component" value="Unassembled WGS sequence"/>
</dbReference>
<gene>
    <name evidence="1" type="ORF">C8Q71DRAFT_713287</name>
</gene>
<comment type="caution">
    <text evidence="1">The sequence shown here is derived from an EMBL/GenBank/DDBJ whole genome shotgun (WGS) entry which is preliminary data.</text>
</comment>
<dbReference type="EMBL" id="JADCUA010000019">
    <property type="protein sequence ID" value="KAH9833275.1"/>
    <property type="molecule type" value="Genomic_DNA"/>
</dbReference>